<dbReference type="Proteomes" id="UP000198828">
    <property type="component" value="Unassembled WGS sequence"/>
</dbReference>
<keyword evidence="3 6" id="KW-0812">Transmembrane</keyword>
<dbReference type="InterPro" id="IPR018461">
    <property type="entry name" value="Na/H_Antiport_NhaC-like_C"/>
</dbReference>
<name>A0A1H2SVE7_9FIRM</name>
<feature type="transmembrane region" description="Helical" evidence="6">
    <location>
        <begin position="527"/>
        <end position="545"/>
    </location>
</feature>
<dbReference type="EMBL" id="FNNG01000002">
    <property type="protein sequence ID" value="SDW35568.1"/>
    <property type="molecule type" value="Genomic_DNA"/>
</dbReference>
<dbReference type="PANTHER" id="PTHR43478">
    <property type="entry name" value="NA+/H+ ANTIPORTER-RELATED"/>
    <property type="match status" value="1"/>
</dbReference>
<comment type="subcellular location">
    <subcellularLocation>
        <location evidence="1">Cell membrane</location>
        <topology evidence="1">Multi-pass membrane protein</topology>
    </subcellularLocation>
</comment>
<organism evidence="8 9">
    <name type="scientific">Tepidimicrobium xylanilyticum</name>
    <dbReference type="NCBI Taxonomy" id="1123352"/>
    <lineage>
        <taxon>Bacteria</taxon>
        <taxon>Bacillati</taxon>
        <taxon>Bacillota</taxon>
        <taxon>Tissierellia</taxon>
        <taxon>Tissierellales</taxon>
        <taxon>Tepidimicrobiaceae</taxon>
        <taxon>Tepidimicrobium</taxon>
    </lineage>
</organism>
<feature type="transmembrane region" description="Helical" evidence="6">
    <location>
        <begin position="174"/>
        <end position="197"/>
    </location>
</feature>
<dbReference type="PANTHER" id="PTHR43478:SF1">
    <property type="entry name" value="NA+_H+ ANTIPORTER NHAC-LIKE C-TERMINAL DOMAIN-CONTAINING PROTEIN"/>
    <property type="match status" value="1"/>
</dbReference>
<evidence type="ECO:0000256" key="6">
    <source>
        <dbReference type="SAM" id="Phobius"/>
    </source>
</evidence>
<feature type="transmembrane region" description="Helical" evidence="6">
    <location>
        <begin position="90"/>
        <end position="109"/>
    </location>
</feature>
<keyword evidence="4 6" id="KW-1133">Transmembrane helix</keyword>
<proteinExistence type="predicted"/>
<feature type="transmembrane region" description="Helical" evidence="6">
    <location>
        <begin position="223"/>
        <end position="240"/>
    </location>
</feature>
<evidence type="ECO:0000259" key="7">
    <source>
        <dbReference type="Pfam" id="PF03553"/>
    </source>
</evidence>
<reference evidence="8 9" key="1">
    <citation type="submission" date="2016-10" db="EMBL/GenBank/DDBJ databases">
        <authorList>
            <person name="de Groot N.N."/>
        </authorList>
    </citation>
    <scope>NUCLEOTIDE SEQUENCE [LARGE SCALE GENOMIC DNA]</scope>
    <source>
        <strain evidence="8 9">DSM 23310</strain>
    </source>
</reference>
<evidence type="ECO:0000256" key="1">
    <source>
        <dbReference type="ARBA" id="ARBA00004651"/>
    </source>
</evidence>
<dbReference type="AlphaFoldDB" id="A0A1H2SVE7"/>
<evidence type="ECO:0000313" key="8">
    <source>
        <dbReference type="EMBL" id="SDW35568.1"/>
    </source>
</evidence>
<keyword evidence="5 6" id="KW-0472">Membrane</keyword>
<dbReference type="RefSeq" id="WP_093750659.1">
    <property type="nucleotide sequence ID" value="NZ_FNNG01000002.1"/>
</dbReference>
<feature type="transmembrane region" description="Helical" evidence="6">
    <location>
        <begin position="366"/>
        <end position="388"/>
    </location>
</feature>
<feature type="transmembrane region" description="Helical" evidence="6">
    <location>
        <begin position="408"/>
        <end position="427"/>
    </location>
</feature>
<feature type="transmembrane region" description="Helical" evidence="6">
    <location>
        <begin position="134"/>
        <end position="153"/>
    </location>
</feature>
<feature type="domain" description="Na+/H+ antiporter NhaC-like C-terminal" evidence="7">
    <location>
        <begin position="184"/>
        <end position="520"/>
    </location>
</feature>
<dbReference type="GO" id="GO:0005886">
    <property type="term" value="C:plasma membrane"/>
    <property type="evidence" value="ECO:0007669"/>
    <property type="project" value="UniProtKB-SubCell"/>
</dbReference>
<keyword evidence="2" id="KW-1003">Cell membrane</keyword>
<evidence type="ECO:0000256" key="5">
    <source>
        <dbReference type="ARBA" id="ARBA00023136"/>
    </source>
</evidence>
<keyword evidence="9" id="KW-1185">Reference proteome</keyword>
<accession>A0A1H2SVE7</accession>
<dbReference type="Pfam" id="PF03553">
    <property type="entry name" value="Na_H_antiporter"/>
    <property type="match status" value="2"/>
</dbReference>
<feature type="transmembrane region" description="Helical" evidence="6">
    <location>
        <begin position="39"/>
        <end position="69"/>
    </location>
</feature>
<evidence type="ECO:0000256" key="2">
    <source>
        <dbReference type="ARBA" id="ARBA00022475"/>
    </source>
</evidence>
<feature type="transmembrane region" description="Helical" evidence="6">
    <location>
        <begin position="335"/>
        <end position="354"/>
    </location>
</feature>
<sequence>MSKFKVILTALLLILIFTLPVFAEENSEHFGWISILPPALAIILAFVTKQVLISLFLGTFVGATMLNGWNPFHGFLRTLDNYLVGSLADSWNAAIIIFLLAIGGMIGVINKMGGTRAVAEALGKKINSPKSAQIYTYILGVFVFFDDYANTLIVGPTMRPITDKNRISKEKFSYIIDSAAAPVVGLALISTWVGYMIGVIRNVYQSLGIDANYYGVFIKTIPYSYYCIYALIFLLILILLEKDFGPMYEAEKRARTTGKLIADGAKPMAGDEIARMEVREDIELKPSNAIIPIITLIIISFIGLWYNGYTLLEEKVNPFTIEGIRTCFGEADSSIVLLWASMISGIVAIIMGVSQKIFTVEEAFDAWVDGAKSMVIASMILVLAWSLGSVTGDVGTAEFLVGIIPENFPYAILPLIVFIISGIISFATGTSWGTMAIVIPLAVPMIYAFVERGGDPHLMTVTLGTVLSGAIFGDHCSPISDTTIMSSMASEADHLDHVRTQIPYAITVATVAGISYILAGLLSINPIIILLIGIAILYGIIAILGKSVKEEDLKKGAV</sequence>
<evidence type="ECO:0000256" key="3">
    <source>
        <dbReference type="ARBA" id="ARBA00022692"/>
    </source>
</evidence>
<gene>
    <name evidence="8" type="ORF">SAMN05660923_00556</name>
</gene>
<evidence type="ECO:0000256" key="4">
    <source>
        <dbReference type="ARBA" id="ARBA00022989"/>
    </source>
</evidence>
<feature type="domain" description="Na+/H+ antiporter NhaC-like C-terminal" evidence="7">
    <location>
        <begin position="38"/>
        <end position="182"/>
    </location>
</feature>
<protein>
    <submittedName>
        <fullName evidence="8">Transporter, NhaC family</fullName>
    </submittedName>
</protein>
<evidence type="ECO:0000313" key="9">
    <source>
        <dbReference type="Proteomes" id="UP000198828"/>
    </source>
</evidence>
<feature type="transmembrane region" description="Helical" evidence="6">
    <location>
        <begin position="502"/>
        <end position="521"/>
    </location>
</feature>
<dbReference type="OrthoDB" id="9762978at2"/>
<feature type="transmembrane region" description="Helical" evidence="6">
    <location>
        <begin position="432"/>
        <end position="450"/>
    </location>
</feature>
<feature type="transmembrane region" description="Helical" evidence="6">
    <location>
        <begin position="289"/>
        <end position="306"/>
    </location>
</feature>